<dbReference type="WBParaSite" id="Minc3s00682g16022">
    <property type="protein sequence ID" value="Minc3s00682g16022"/>
    <property type="gene ID" value="Minc3s00682g16022"/>
</dbReference>
<proteinExistence type="predicted"/>
<dbReference type="AlphaFoldDB" id="A0A914LN53"/>
<organism evidence="2 3">
    <name type="scientific">Meloidogyne incognita</name>
    <name type="common">Southern root-knot nematode worm</name>
    <name type="synonym">Oxyuris incognita</name>
    <dbReference type="NCBI Taxonomy" id="6306"/>
    <lineage>
        <taxon>Eukaryota</taxon>
        <taxon>Metazoa</taxon>
        <taxon>Ecdysozoa</taxon>
        <taxon>Nematoda</taxon>
        <taxon>Chromadorea</taxon>
        <taxon>Rhabditida</taxon>
        <taxon>Tylenchina</taxon>
        <taxon>Tylenchomorpha</taxon>
        <taxon>Tylenchoidea</taxon>
        <taxon>Meloidogynidae</taxon>
        <taxon>Meloidogyninae</taxon>
        <taxon>Meloidogyne</taxon>
        <taxon>Meloidogyne incognita group</taxon>
    </lineage>
</organism>
<keyword evidence="1" id="KW-0472">Membrane</keyword>
<keyword evidence="2" id="KW-1185">Reference proteome</keyword>
<accession>A0A914LN53</accession>
<reference evidence="3" key="1">
    <citation type="submission" date="2022-11" db="UniProtKB">
        <authorList>
            <consortium name="WormBaseParasite"/>
        </authorList>
    </citation>
    <scope>IDENTIFICATION</scope>
</reference>
<evidence type="ECO:0000313" key="2">
    <source>
        <dbReference type="Proteomes" id="UP000887563"/>
    </source>
</evidence>
<feature type="transmembrane region" description="Helical" evidence="1">
    <location>
        <begin position="21"/>
        <end position="44"/>
    </location>
</feature>
<dbReference type="Proteomes" id="UP000887563">
    <property type="component" value="Unplaced"/>
</dbReference>
<protein>
    <submittedName>
        <fullName evidence="3">Uncharacterized protein</fullName>
    </submittedName>
</protein>
<evidence type="ECO:0000313" key="3">
    <source>
        <dbReference type="WBParaSite" id="Minc3s00682g16022"/>
    </source>
</evidence>
<sequence>MSLFRFFHIRRSYIIKRITMLFRAMSLQFDFSFTFNFFMMPILIRSSARTFVGRMALRGMMNLKKSYDDVFYLAVQQH</sequence>
<evidence type="ECO:0000256" key="1">
    <source>
        <dbReference type="SAM" id="Phobius"/>
    </source>
</evidence>
<name>A0A914LN53_MELIC</name>
<keyword evidence="1" id="KW-0812">Transmembrane</keyword>
<keyword evidence="1" id="KW-1133">Transmembrane helix</keyword>